<protein>
    <submittedName>
        <fullName evidence="1">Uncharacterized protein</fullName>
    </submittedName>
</protein>
<dbReference type="AlphaFoldDB" id="I9S9I0"/>
<dbReference type="HOGENOM" id="CLU_3372051_0_0_10"/>
<gene>
    <name evidence="1" type="ORF">HMPREF1068_01615</name>
</gene>
<dbReference type="EMBL" id="AGXS01000015">
    <property type="protein sequence ID" value="EIY52068.1"/>
    <property type="molecule type" value="Genomic_DNA"/>
</dbReference>
<dbReference type="STRING" id="997884.HMPREF1068_01615"/>
<sequence>MFIFAKKRDKLRLGIRNEQAHFILFSVYVIFVFV</sequence>
<name>I9S9I0_9BACE</name>
<proteinExistence type="predicted"/>
<reference evidence="1 2" key="1">
    <citation type="submission" date="2012-02" db="EMBL/GenBank/DDBJ databases">
        <title>The Genome Sequence of Bacteroides nordii CL02T12C05.</title>
        <authorList>
            <consortium name="The Broad Institute Genome Sequencing Platform"/>
            <person name="Earl A."/>
            <person name="Ward D."/>
            <person name="Feldgarden M."/>
            <person name="Gevers D."/>
            <person name="Zitomersky N.L."/>
            <person name="Coyne M.J."/>
            <person name="Comstock L.E."/>
            <person name="Young S.K."/>
            <person name="Zeng Q."/>
            <person name="Gargeya S."/>
            <person name="Fitzgerald M."/>
            <person name="Haas B."/>
            <person name="Abouelleil A."/>
            <person name="Alvarado L."/>
            <person name="Arachchi H.M."/>
            <person name="Berlin A."/>
            <person name="Chapman S.B."/>
            <person name="Gearin G."/>
            <person name="Goldberg J."/>
            <person name="Griggs A."/>
            <person name="Gujja S."/>
            <person name="Hansen M."/>
            <person name="Heiman D."/>
            <person name="Howarth C."/>
            <person name="Larimer J."/>
            <person name="Lui A."/>
            <person name="MacDonald P.J.P."/>
            <person name="McCowen C."/>
            <person name="Montmayeur A."/>
            <person name="Murphy C."/>
            <person name="Neiman D."/>
            <person name="Pearson M."/>
            <person name="Priest M."/>
            <person name="Roberts A."/>
            <person name="Saif S."/>
            <person name="Shea T."/>
            <person name="Sisk P."/>
            <person name="Stolte C."/>
            <person name="Sykes S."/>
            <person name="Wortman J."/>
            <person name="Nusbaum C."/>
            <person name="Birren B."/>
        </authorList>
    </citation>
    <scope>NUCLEOTIDE SEQUENCE [LARGE SCALE GENOMIC DNA]</scope>
    <source>
        <strain evidence="1 2">CL02T12C05</strain>
    </source>
</reference>
<organism evidence="1 2">
    <name type="scientific">Bacteroides nordii CL02T12C05</name>
    <dbReference type="NCBI Taxonomy" id="997884"/>
    <lineage>
        <taxon>Bacteria</taxon>
        <taxon>Pseudomonadati</taxon>
        <taxon>Bacteroidota</taxon>
        <taxon>Bacteroidia</taxon>
        <taxon>Bacteroidales</taxon>
        <taxon>Bacteroidaceae</taxon>
        <taxon>Bacteroides</taxon>
    </lineage>
</organism>
<evidence type="ECO:0000313" key="2">
    <source>
        <dbReference type="Proteomes" id="UP000003089"/>
    </source>
</evidence>
<accession>I9S9I0</accession>
<evidence type="ECO:0000313" key="1">
    <source>
        <dbReference type="EMBL" id="EIY52068.1"/>
    </source>
</evidence>
<comment type="caution">
    <text evidence="1">The sequence shown here is derived from an EMBL/GenBank/DDBJ whole genome shotgun (WGS) entry which is preliminary data.</text>
</comment>
<dbReference type="Proteomes" id="UP000003089">
    <property type="component" value="Unassembled WGS sequence"/>
</dbReference>
<keyword evidence="2" id="KW-1185">Reference proteome</keyword>